<dbReference type="Pfam" id="PF02464">
    <property type="entry name" value="CinA"/>
    <property type="match status" value="1"/>
</dbReference>
<sequence>MFLFPHSPCLRKLARLDVFCLLIFVREIKPMTMDNNQTDGLSSQPSDIEKEALQQKAEQQDISAQDSEKLQKTIQNMEENQPQENVHYNLPNELVTRASLVIDANRAAGQRIAVAESCTGGLVMAALTEVPGASDVFDAGFVTYANQAKIDLLNISQDVIETFGSVSLAVAWAMARNAVEKSDADIAVAITGIAGPTGGDERKPVGTVVFARARRDADPNEVVAEQKSFGDLGRSGIRLQAALCALSLLMPDASISQG</sequence>
<dbReference type="InterPro" id="IPR036653">
    <property type="entry name" value="CinA-like_C"/>
</dbReference>
<dbReference type="NCBIfam" id="TIGR00199">
    <property type="entry name" value="PncC_domain"/>
    <property type="match status" value="1"/>
</dbReference>
<accession>Q9RNY9</accession>
<reference evidence="3" key="1">
    <citation type="submission" date="1999-08" db="EMBL/GenBank/DDBJ databases">
        <title>Sequence analysis of 42B11 fosmid clone of Zymomonas mobilis ZM4.</title>
        <authorList>
            <person name="Lee H.J."/>
            <person name="Kang H.S."/>
        </authorList>
    </citation>
    <scope>NUCLEOTIDE SEQUENCE</scope>
    <source>
        <strain evidence="3">ZM4</strain>
    </source>
</reference>
<organism evidence="3">
    <name type="scientific">Zymomonas mobilis</name>
    <dbReference type="NCBI Taxonomy" id="542"/>
    <lineage>
        <taxon>Bacteria</taxon>
        <taxon>Pseudomonadati</taxon>
        <taxon>Pseudomonadota</taxon>
        <taxon>Alphaproteobacteria</taxon>
        <taxon>Sphingomonadales</taxon>
        <taxon>Zymomonadaceae</taxon>
        <taxon>Zymomonas</taxon>
    </lineage>
</organism>
<dbReference type="InterPro" id="IPR008136">
    <property type="entry name" value="CinA_C"/>
</dbReference>
<feature type="domain" description="CinA C-terminal" evidence="2">
    <location>
        <begin position="98"/>
        <end position="250"/>
    </location>
</feature>
<proteinExistence type="predicted"/>
<evidence type="ECO:0000259" key="2">
    <source>
        <dbReference type="Pfam" id="PF02464"/>
    </source>
</evidence>
<dbReference type="SUPFAM" id="SSF142433">
    <property type="entry name" value="CinA-like"/>
    <property type="match status" value="1"/>
</dbReference>
<dbReference type="EMBL" id="AF176314">
    <property type="protein sequence ID" value="AAD53899.1"/>
    <property type="molecule type" value="Genomic_DNA"/>
</dbReference>
<feature type="compositionally biased region" description="Polar residues" evidence="1">
    <location>
        <begin position="34"/>
        <end position="46"/>
    </location>
</feature>
<protein>
    <recommendedName>
        <fullName evidence="2">CinA C-terminal domain-containing protein</fullName>
    </recommendedName>
</protein>
<dbReference type="Gene3D" id="3.90.950.20">
    <property type="entry name" value="CinA-like"/>
    <property type="match status" value="1"/>
</dbReference>
<feature type="region of interest" description="Disordered" evidence="1">
    <location>
        <begin position="34"/>
        <end position="69"/>
    </location>
</feature>
<dbReference type="AlphaFoldDB" id="Q9RNY9"/>
<name>Q9RNY9_ZYMMB</name>
<evidence type="ECO:0000313" key="3">
    <source>
        <dbReference type="EMBL" id="AAD53899.1"/>
    </source>
</evidence>
<evidence type="ECO:0000256" key="1">
    <source>
        <dbReference type="SAM" id="MobiDB-lite"/>
    </source>
</evidence>